<reference evidence="1 2" key="1">
    <citation type="submission" date="2017-07" db="EMBL/GenBank/DDBJ databases">
        <title>In vitro design and evaluation of phage cocktails against multidrug-resistant Aeromonas salmonicida.</title>
        <authorList>
            <person name="Chen L."/>
            <person name="Yuan S."/>
            <person name="Ma Y."/>
        </authorList>
    </citation>
    <scope>NUCLEOTIDE SEQUENCE [LARGE SCALE GENOMIC DNA]</scope>
</reference>
<evidence type="ECO:0000313" key="1">
    <source>
        <dbReference type="EMBL" id="ATI17248.1"/>
    </source>
</evidence>
<sequence>MAKKEIVETRCGIDFYLSKFNEKCSTRKEIMTCERDWIGCYFPKKYKYVVMDSDGLFYAYSKKPVLKQYSCGLGWGVDSVQGTGHDNVEVWFNDSDFGWKPWYSGYCKIEG</sequence>
<protein>
    <submittedName>
        <fullName evidence="1">Uncharacterized protein</fullName>
    </submittedName>
</protein>
<proteinExistence type="predicted"/>
<evidence type="ECO:0000313" key="2">
    <source>
        <dbReference type="Proteomes" id="UP000230211"/>
    </source>
</evidence>
<name>A0A291LCY2_9CAUD</name>
<accession>A0A291LCY2</accession>
<dbReference type="EMBL" id="MF498773">
    <property type="protein sequence ID" value="ATI17248.1"/>
    <property type="molecule type" value="Genomic_DNA"/>
</dbReference>
<dbReference type="Proteomes" id="UP000230211">
    <property type="component" value="Segment"/>
</dbReference>
<organism evidence="1 2">
    <name type="scientific">Aeromonas phage AS-szw</name>
    <dbReference type="NCBI Taxonomy" id="2026114"/>
    <lineage>
        <taxon>Viruses</taxon>
        <taxon>Duplodnaviria</taxon>
        <taxon>Heunggongvirae</taxon>
        <taxon>Uroviricota</taxon>
        <taxon>Caudoviricetes</taxon>
        <taxon>Pantevenvirales</taxon>
        <taxon>Straboviridae</taxon>
        <taxon>Emmerichvirinae</taxon>
        <taxon>Ceceduovirus</taxon>
        <taxon>Ceceduovirus aszj</taxon>
    </lineage>
</organism>